<dbReference type="InterPro" id="IPR001387">
    <property type="entry name" value="Cro/C1-type_HTH"/>
</dbReference>
<proteinExistence type="predicted"/>
<dbReference type="SUPFAM" id="SSF47413">
    <property type="entry name" value="lambda repressor-like DNA-binding domains"/>
    <property type="match status" value="1"/>
</dbReference>
<dbReference type="SMART" id="SM00530">
    <property type="entry name" value="HTH_XRE"/>
    <property type="match status" value="1"/>
</dbReference>
<dbReference type="Gene3D" id="1.10.260.40">
    <property type="entry name" value="lambda repressor-like DNA-binding domains"/>
    <property type="match status" value="1"/>
</dbReference>
<dbReference type="InterPro" id="IPR010982">
    <property type="entry name" value="Lambda_DNA-bd_dom_sf"/>
</dbReference>
<evidence type="ECO:0000313" key="2">
    <source>
        <dbReference type="EMBL" id="MFD0856754.1"/>
    </source>
</evidence>
<organism evidence="2 3">
    <name type="scientific">Actinomadura adrarensis</name>
    <dbReference type="NCBI Taxonomy" id="1819600"/>
    <lineage>
        <taxon>Bacteria</taxon>
        <taxon>Bacillati</taxon>
        <taxon>Actinomycetota</taxon>
        <taxon>Actinomycetes</taxon>
        <taxon>Streptosporangiales</taxon>
        <taxon>Thermomonosporaceae</taxon>
        <taxon>Actinomadura</taxon>
    </lineage>
</organism>
<dbReference type="CDD" id="cd00093">
    <property type="entry name" value="HTH_XRE"/>
    <property type="match status" value="1"/>
</dbReference>
<keyword evidence="3" id="KW-1185">Reference proteome</keyword>
<dbReference type="PROSITE" id="PS50943">
    <property type="entry name" value="HTH_CROC1"/>
    <property type="match status" value="1"/>
</dbReference>
<gene>
    <name evidence="2" type="ORF">ACFQ07_31265</name>
</gene>
<evidence type="ECO:0000313" key="3">
    <source>
        <dbReference type="Proteomes" id="UP001597083"/>
    </source>
</evidence>
<evidence type="ECO:0000259" key="1">
    <source>
        <dbReference type="PROSITE" id="PS50943"/>
    </source>
</evidence>
<accession>A0ABW3CQE0</accession>
<dbReference type="EMBL" id="JBHTIR010004248">
    <property type="protein sequence ID" value="MFD0856754.1"/>
    <property type="molecule type" value="Genomic_DNA"/>
</dbReference>
<feature type="domain" description="HTH cro/C1-type" evidence="1">
    <location>
        <begin position="21"/>
        <end position="52"/>
    </location>
</feature>
<protein>
    <submittedName>
        <fullName evidence="2">Helix-turn-helix transcriptional regulator</fullName>
    </submittedName>
</protein>
<dbReference type="Pfam" id="PF13560">
    <property type="entry name" value="HTH_31"/>
    <property type="match status" value="1"/>
</dbReference>
<reference evidence="3" key="1">
    <citation type="journal article" date="2019" name="Int. J. Syst. Evol. Microbiol.">
        <title>The Global Catalogue of Microorganisms (GCM) 10K type strain sequencing project: providing services to taxonomists for standard genome sequencing and annotation.</title>
        <authorList>
            <consortium name="The Broad Institute Genomics Platform"/>
            <consortium name="The Broad Institute Genome Sequencing Center for Infectious Disease"/>
            <person name="Wu L."/>
            <person name="Ma J."/>
        </authorList>
    </citation>
    <scope>NUCLEOTIDE SEQUENCE [LARGE SCALE GENOMIC DNA]</scope>
    <source>
        <strain evidence="3">JCM 31696</strain>
    </source>
</reference>
<name>A0ABW3CQE0_9ACTN</name>
<dbReference type="Proteomes" id="UP001597083">
    <property type="component" value="Unassembled WGS sequence"/>
</dbReference>
<dbReference type="Pfam" id="PF19054">
    <property type="entry name" value="DUF5753"/>
    <property type="match status" value="1"/>
</dbReference>
<comment type="caution">
    <text evidence="2">The sequence shown here is derived from an EMBL/GenBank/DDBJ whole genome shotgun (WGS) entry which is preliminary data.</text>
</comment>
<dbReference type="InterPro" id="IPR043917">
    <property type="entry name" value="DUF5753"/>
</dbReference>
<sequence>MSARESLDPASSIWHLIAVQLRRHREERNISGAALARILDLDRSSVSRLESGGMKLQLKHAKILDREWQTDGLFTYLVGYAIAGHDAEWFKAHAEMELRAYELRIWELSWVPGLFQTEAYMRAMFEEAGLEDIDSHLAWRMKRHEVLDRKRLPVMRVFLDQGVIDQPVGGPGVMRAQLASILDRAQHPNITFRVVPRAVGAHMGRDGSFKIMTVGGAEVAYTEACGGGRLVTDPAEVLAFRLRFDRISDRALPVDASIELIKRVMEELW</sequence>